<dbReference type="InterPro" id="IPR052519">
    <property type="entry name" value="Euk-type_GlcNAc_Kinase"/>
</dbReference>
<dbReference type="InterPro" id="IPR002731">
    <property type="entry name" value="ATPase_BadF"/>
</dbReference>
<evidence type="ECO:0000313" key="2">
    <source>
        <dbReference type="EMBL" id="MFB9752369.1"/>
    </source>
</evidence>
<evidence type="ECO:0000259" key="1">
    <source>
        <dbReference type="Pfam" id="PF01869"/>
    </source>
</evidence>
<dbReference type="InterPro" id="IPR043129">
    <property type="entry name" value="ATPase_NBD"/>
</dbReference>
<keyword evidence="3" id="KW-1185">Reference proteome</keyword>
<sequence length="326" mass="35036">MAVQEAVIGIDGGGSYTRVMVSDLQGRILSYAEGGASSIHKDSNAVQNVRSAIQDALAKAECNPWNVKGLCAGIAGYDSENDLEWVEALTAVEGLDGPKQHVNDAVIAHAGAFLGEPGIVVVSGTGSILFAITEDGTQRRNYDYRHYASSAARFLSYDSVFEMLAGHVHQSDQQMIEDVLRYWNARDMDHFRSIAAGGFVEDRQERDKLFGQMAPIVTDAAYGGSRLARVVCDKAVREIAVGVEILGSCFHSERVAVTGIGSVINSPYMKSALAAKLQPGRNKQYRLADPALSAVSGAVLMALKHVRAPLGPDTLREIGKHPRSAY</sequence>
<protein>
    <submittedName>
        <fullName evidence="2">N-acetylglucosamine kinase</fullName>
    </submittedName>
</protein>
<dbReference type="SUPFAM" id="SSF53067">
    <property type="entry name" value="Actin-like ATPase domain"/>
    <property type="match status" value="1"/>
</dbReference>
<organism evidence="2 3">
    <name type="scientific">Paenibacillus hodogayensis</name>
    <dbReference type="NCBI Taxonomy" id="279208"/>
    <lineage>
        <taxon>Bacteria</taxon>
        <taxon>Bacillati</taxon>
        <taxon>Bacillota</taxon>
        <taxon>Bacilli</taxon>
        <taxon>Bacillales</taxon>
        <taxon>Paenibacillaceae</taxon>
        <taxon>Paenibacillus</taxon>
    </lineage>
</organism>
<keyword evidence="2" id="KW-0808">Transferase</keyword>
<reference evidence="2 3" key="1">
    <citation type="submission" date="2024-09" db="EMBL/GenBank/DDBJ databases">
        <authorList>
            <person name="Sun Q."/>
            <person name="Mori K."/>
        </authorList>
    </citation>
    <scope>NUCLEOTIDE SEQUENCE [LARGE SCALE GENOMIC DNA]</scope>
    <source>
        <strain evidence="2 3">JCM 12520</strain>
    </source>
</reference>
<evidence type="ECO:0000313" key="3">
    <source>
        <dbReference type="Proteomes" id="UP001589619"/>
    </source>
</evidence>
<dbReference type="PANTHER" id="PTHR43190">
    <property type="entry name" value="N-ACETYL-D-GLUCOSAMINE KINASE"/>
    <property type="match status" value="1"/>
</dbReference>
<name>A0ABV5VVN6_9BACL</name>
<comment type="caution">
    <text evidence="2">The sequence shown here is derived from an EMBL/GenBank/DDBJ whole genome shotgun (WGS) entry which is preliminary data.</text>
</comment>
<dbReference type="EMBL" id="JBHMAG010000009">
    <property type="protein sequence ID" value="MFB9752369.1"/>
    <property type="molecule type" value="Genomic_DNA"/>
</dbReference>
<feature type="domain" description="ATPase BadF/BadG/BcrA/BcrD type" evidence="1">
    <location>
        <begin position="8"/>
        <end position="302"/>
    </location>
</feature>
<dbReference type="PANTHER" id="PTHR43190:SF3">
    <property type="entry name" value="N-ACETYL-D-GLUCOSAMINE KINASE"/>
    <property type="match status" value="1"/>
</dbReference>
<dbReference type="Pfam" id="PF01869">
    <property type="entry name" value="BcrAD_BadFG"/>
    <property type="match status" value="1"/>
</dbReference>
<dbReference type="Gene3D" id="3.30.420.40">
    <property type="match status" value="2"/>
</dbReference>
<dbReference type="RefSeq" id="WP_344911404.1">
    <property type="nucleotide sequence ID" value="NZ_BAAAYO010000010.1"/>
</dbReference>
<accession>A0ABV5VVN6</accession>
<dbReference type="Proteomes" id="UP001589619">
    <property type="component" value="Unassembled WGS sequence"/>
</dbReference>
<gene>
    <name evidence="2" type="ORF">ACFFNY_12455</name>
</gene>
<dbReference type="GO" id="GO:0016301">
    <property type="term" value="F:kinase activity"/>
    <property type="evidence" value="ECO:0007669"/>
    <property type="project" value="UniProtKB-KW"/>
</dbReference>
<keyword evidence="2" id="KW-0418">Kinase</keyword>
<proteinExistence type="predicted"/>